<feature type="coiled-coil region" evidence="1">
    <location>
        <begin position="2022"/>
        <end position="2049"/>
    </location>
</feature>
<feature type="region of interest" description="Disordered" evidence="2">
    <location>
        <begin position="834"/>
        <end position="863"/>
    </location>
</feature>
<feature type="coiled-coil region" evidence="1">
    <location>
        <begin position="1317"/>
        <end position="1512"/>
    </location>
</feature>
<feature type="compositionally biased region" description="Basic and acidic residues" evidence="2">
    <location>
        <begin position="851"/>
        <end position="863"/>
    </location>
</feature>
<feature type="region of interest" description="Disordered" evidence="2">
    <location>
        <begin position="347"/>
        <end position="377"/>
    </location>
</feature>
<evidence type="ECO:0000313" key="4">
    <source>
        <dbReference type="Proteomes" id="UP000573603"/>
    </source>
</evidence>
<feature type="coiled-coil region" evidence="1">
    <location>
        <begin position="1680"/>
        <end position="1718"/>
    </location>
</feature>
<gene>
    <name evidence="3" type="ORF">FANTH_9378</name>
</gene>
<sequence length="2310" mass="261019">MDTSMVDAECIEAGSNIPTLTQEDDQAIDGSRTKTCETIYVNGRRGQNPSSPTREAESIHAAYNVDANPLLSENGIADPDLDPAALDNQDGESGSNGIASPAGRAGSNNLTKGDNPVQNTITGNAEVVDQIEANESTGTGTVTGNTSLLDSCDEQNQQEIEVHLEGDILDKRNANCSKQRDQIFAAQATNQESYMNQRGLGKDGVEAHTPSGMNWTHFARASNVTMEETIDHLSGSMAVNFSPMNRVADISFGSVTTVEEAVNVPTNWGDQRNIAELDGTGALCGVDTGTGKVETDKLKSDVNVPEVRSDGEVLMVFSKGKANNGQSNTELHATDTVVAGESASLEAKIDRRDSDSDMRELGSNPEAGVACPAETVNNRPSEPVLDGMENLAEMSPGSCEVATGMPINDTDMQELRRDSEVGRAYPEGTNSNEQSGKELQHMESLGSVDYPSSATGANKQNCDTTMPEVGIEEIRCDIEAHRASYGGKTNDEQTNLELGVMEGSGSVEAASLNADTKRQNRDRYMHEEQRNADFNDEKLVSDVDSALQSPAQKKDTIDVHIDAAQSSHGTQMECLNEPGSPLKKKDSFTEYTGISPDDNLRRVELERCFVEKLEMKNFHILIDMIDSLSSGKADLYYLLAFKMVLLIFPNRSWDHVRDRLPAMMGYATENIKTGLKKWVTDEVYTEYPSDKGVDERIICWNQRLELYKGIEYGSSKLLDPIFPSVSTCVGNGQMGRSPLQAEIQERTREPDHCQMFQDYFSDYESRAALVFQSPQLRLDENRFVISVLRQLILREQQSSEAMFRELKDITNAVVTSRMIGVTEATARQDLEMSLFGFDDEESTRDDDEKDREDKEPVGDTRKKEILDDVRETIRHHEKNASNLEDQYKTSNERLEKLEKGFSQLYSCLFGSAIPSHTNSEINTVFSSMQDKVKENLDMTSSKEEENNRLLQQIRHIEKEKKRLENEKHQWEAERIERIESLCKGFESNLLPEDPEREIQGQRVEESTPNDRDIEMTGVPSFVDSEKTLDSINMTLTKENMELRDSINELENLRNGENEKLKWQSRESDKKAAALTKEIDSMKIEFRQLYFKAIGKELPPSSQRPSDIIWEALEIKINYLKSESSKKDIKIQELEQELKKTLQSVHQEQTDKSNIQARLDIKAQTLSSFEYKFQQTEKEKACIQDKSDQWKAQIDKIENRCKSFEAKLLPVDLTRKVGYFRVKSSTLNDGRNHPDGSDGLARNSIPKLKEELAAVKLSVKNKEESRSALEEEKTNLLKTITNFEESIKTERDKHKTACGKIKELEAQLHIQGMNQQEAVRMQTQIVQLEQEIKRTQQKEQDYKDIVDQYKDQINVINSWIKTRTEQITKVEQFLKDAETEVQEQKQAFVKVRQELEAAQADASNKEENFRSAEQETIRLKETLGEMEQTMGRNNKERGDLTEQLQGAQREIRNLATTLATVELELDRERTTSASDIEDLSMKIERLEKTKQEYEVSIDASENLHRRLREMEEEERTKSMNVQDAIKRKDETISRLGKDIENIKEGHISEINCLTEEIRKLNNQLAQEKKANSTLTNVNDRSYATSELLEVAVEKLERWKESSDEFVESQKRVDHVFSTIESLPSRLEQVLATHQPGASADSVAQVGHDGILTRLEINVKDLKHAVDRQLISSQDNVDRNGISNSVEEMNNLMARVNQQREELSKELSRLTEQTSQLNSGIKDKDKQYSEAVNTLLTYKNKCESDFERLNERIPVLEISQLTEQIHELQEHIRAVGPQLKDENQDLATLRKDICSTIAQTMTCKGETKHRDIIIERLPSDIQAIKSKLIDMEKGMVQQQIAYDEWRKASYYTSTRNTQRDESNGVPKLEGQINDLNHVISQLREKDRLMNEAQKLQNSTTERDSKLNGLKDTMDWLVEEVRKLQKRIRDSEAEAQERQYDMAKFLRLSSNAWISQQPTSGAVSTGNDNHHDELDGLREEISQVEKNIMYFTSTFPSPSGQPFSTVMEEQFLSKVPVTERLKVLIERVRHRIDDLQSSLEQAKLNYESAMRQERTRPTIVSEANGVATPVSELSMEFLTPTGQESGTIQSPTAQRQPRYTHGKHNADPTHGGGLPDGNPILGPRPSVKVAFTQTGIQEASKSSTAEGHEAAHASTTKTMGSRQVEEDQALGGDSVRADLERLRASLIFHLCTMLLSRERSVNVEGLREGSRIFSRRTIGKGNLELLEKVIEGYSRQSMKSRGANKELRKITYKGRKAFPDPLLKTYTTIFKTLLTLTQNLDINDPIIDSRRIKGLEAARLDKGTKIQRRTGKP</sequence>
<feature type="coiled-coil region" evidence="1">
    <location>
        <begin position="1032"/>
        <end position="1066"/>
    </location>
</feature>
<feature type="coiled-coil region" evidence="1">
    <location>
        <begin position="1116"/>
        <end position="1150"/>
    </location>
</feature>
<dbReference type="Proteomes" id="UP000573603">
    <property type="component" value="Unassembled WGS sequence"/>
</dbReference>
<feature type="compositionally biased region" description="Polar residues" evidence="2">
    <location>
        <begin position="106"/>
        <end position="120"/>
    </location>
</feature>
<evidence type="ECO:0000313" key="3">
    <source>
        <dbReference type="EMBL" id="KAF5240857.1"/>
    </source>
</evidence>
<protein>
    <submittedName>
        <fullName evidence="3">Uncharacterized protein</fullName>
    </submittedName>
</protein>
<feature type="region of interest" description="Disordered" evidence="2">
    <location>
        <begin position="2078"/>
        <end position="2118"/>
    </location>
</feature>
<proteinExistence type="predicted"/>
<feature type="coiled-coil region" evidence="1">
    <location>
        <begin position="1179"/>
        <end position="1206"/>
    </location>
</feature>
<reference evidence="3 4" key="1">
    <citation type="journal article" date="2020" name="BMC Genomics">
        <title>Correction to: Identification and distribution of gene clusters required for synthesis of sphingolipid metabolism inhibitors in diverse species of the filamentous fungus Fusarium.</title>
        <authorList>
            <person name="Kim H.S."/>
            <person name="Lohmar J.M."/>
            <person name="Busman M."/>
            <person name="Brown D.W."/>
            <person name="Naumann T.A."/>
            <person name="Divon H.H."/>
            <person name="Lysoe E."/>
            <person name="Uhlig S."/>
            <person name="Proctor R.H."/>
        </authorList>
    </citation>
    <scope>NUCLEOTIDE SEQUENCE [LARGE SCALE GENOMIC DNA]</scope>
    <source>
        <strain evidence="3 4">NRRL 25214</strain>
    </source>
</reference>
<feature type="compositionally biased region" description="Basic and acidic residues" evidence="2">
    <location>
        <begin position="347"/>
        <end position="360"/>
    </location>
</feature>
<dbReference type="Gene3D" id="1.10.287.1490">
    <property type="match status" value="1"/>
</dbReference>
<feature type="compositionally biased region" description="Acidic residues" evidence="2">
    <location>
        <begin position="837"/>
        <end position="850"/>
    </location>
</feature>
<feature type="coiled-coil region" evidence="1">
    <location>
        <begin position="939"/>
        <end position="973"/>
    </location>
</feature>
<evidence type="ECO:0000256" key="1">
    <source>
        <dbReference type="SAM" id="Coils"/>
    </source>
</evidence>
<feature type="region of interest" description="Disordered" evidence="2">
    <location>
        <begin position="2134"/>
        <end position="2167"/>
    </location>
</feature>
<keyword evidence="4" id="KW-1185">Reference proteome</keyword>
<feature type="coiled-coil region" evidence="1">
    <location>
        <begin position="1251"/>
        <end position="1285"/>
    </location>
</feature>
<accession>A0A8H4Z738</accession>
<keyword evidence="1" id="KW-0175">Coiled coil</keyword>
<dbReference type="EMBL" id="JABEVY010000241">
    <property type="protein sequence ID" value="KAF5240857.1"/>
    <property type="molecule type" value="Genomic_DNA"/>
</dbReference>
<feature type="coiled-coil region" evidence="1">
    <location>
        <begin position="1542"/>
        <end position="1576"/>
    </location>
</feature>
<dbReference type="PANTHER" id="PTHR23159">
    <property type="entry name" value="CENTROSOMAL PROTEIN 2"/>
    <property type="match status" value="1"/>
</dbReference>
<name>A0A8H4Z738_9HYPO</name>
<dbReference type="PANTHER" id="PTHR23159:SF60">
    <property type="entry name" value="SPINDLE ASSEMBLY ABNORMAL PROTEIN 4"/>
    <property type="match status" value="1"/>
</dbReference>
<feature type="coiled-coil region" evidence="1">
    <location>
        <begin position="866"/>
        <end position="900"/>
    </location>
</feature>
<feature type="compositionally biased region" description="Polar residues" evidence="2">
    <location>
        <begin position="2078"/>
        <end position="2094"/>
    </location>
</feature>
<organism evidence="3 4">
    <name type="scientific">Fusarium anthophilum</name>
    <dbReference type="NCBI Taxonomy" id="48485"/>
    <lineage>
        <taxon>Eukaryota</taxon>
        <taxon>Fungi</taxon>
        <taxon>Dikarya</taxon>
        <taxon>Ascomycota</taxon>
        <taxon>Pezizomycotina</taxon>
        <taxon>Sordariomycetes</taxon>
        <taxon>Hypocreomycetidae</taxon>
        <taxon>Hypocreales</taxon>
        <taxon>Nectriaceae</taxon>
        <taxon>Fusarium</taxon>
        <taxon>Fusarium fujikuroi species complex</taxon>
    </lineage>
</organism>
<feature type="region of interest" description="Disordered" evidence="2">
    <location>
        <begin position="73"/>
        <end position="120"/>
    </location>
</feature>
<feature type="coiled-coil region" evidence="1">
    <location>
        <begin position="1863"/>
        <end position="1938"/>
    </location>
</feature>
<evidence type="ECO:0000256" key="2">
    <source>
        <dbReference type="SAM" id="MobiDB-lite"/>
    </source>
</evidence>
<comment type="caution">
    <text evidence="3">The sequence shown here is derived from an EMBL/GenBank/DDBJ whole genome shotgun (WGS) entry which is preliminary data.</text>
</comment>